<feature type="compositionally biased region" description="Basic residues" evidence="1">
    <location>
        <begin position="31"/>
        <end position="42"/>
    </location>
</feature>
<comment type="caution">
    <text evidence="2">The sequence shown here is derived from an EMBL/GenBank/DDBJ whole genome shotgun (WGS) entry which is preliminary data.</text>
</comment>
<evidence type="ECO:0000313" key="3">
    <source>
        <dbReference type="Proteomes" id="UP000236664"/>
    </source>
</evidence>
<dbReference type="Proteomes" id="UP000236664">
    <property type="component" value="Unassembled WGS sequence"/>
</dbReference>
<proteinExistence type="predicted"/>
<gene>
    <name evidence="2" type="ORF">FNYG_06076</name>
</gene>
<keyword evidence="3" id="KW-1185">Reference proteome</keyword>
<sequence length="98" mass="11104">MHIYSSASSPQEISDDSEDSDDVQFISQSKASRKQRHNRRRPATTSAVPFHRGPRQQRSGLYEYQGYNVDEEKTIAANHHPNNVAELSTSNDVHPPQN</sequence>
<feature type="region of interest" description="Disordered" evidence="1">
    <location>
        <begin position="1"/>
        <end position="98"/>
    </location>
</feature>
<evidence type="ECO:0000313" key="2">
    <source>
        <dbReference type="EMBL" id="PNP80477.1"/>
    </source>
</evidence>
<organism evidence="2 3">
    <name type="scientific">Gibberella nygamai</name>
    <name type="common">Bean root rot disease fungus</name>
    <name type="synonym">Fusarium nygamai</name>
    <dbReference type="NCBI Taxonomy" id="42673"/>
    <lineage>
        <taxon>Eukaryota</taxon>
        <taxon>Fungi</taxon>
        <taxon>Dikarya</taxon>
        <taxon>Ascomycota</taxon>
        <taxon>Pezizomycotina</taxon>
        <taxon>Sordariomycetes</taxon>
        <taxon>Hypocreomycetidae</taxon>
        <taxon>Hypocreales</taxon>
        <taxon>Nectriaceae</taxon>
        <taxon>Fusarium</taxon>
        <taxon>Fusarium fujikuroi species complex</taxon>
    </lineage>
</organism>
<protein>
    <submittedName>
        <fullName evidence="2">Uncharacterized protein</fullName>
    </submittedName>
</protein>
<feature type="compositionally biased region" description="Acidic residues" evidence="1">
    <location>
        <begin position="13"/>
        <end position="22"/>
    </location>
</feature>
<evidence type="ECO:0000256" key="1">
    <source>
        <dbReference type="SAM" id="MobiDB-lite"/>
    </source>
</evidence>
<accession>A0A2K0WDX5</accession>
<reference evidence="2 3" key="1">
    <citation type="submission" date="2017-06" db="EMBL/GenBank/DDBJ databases">
        <title>Genome of Fusarium nygamai isolate CS10214.</title>
        <authorList>
            <person name="Gardiner D.M."/>
            <person name="Obanor F."/>
            <person name="Kazan K."/>
        </authorList>
    </citation>
    <scope>NUCLEOTIDE SEQUENCE [LARGE SCALE GENOMIC DNA]</scope>
    <source>
        <strain evidence="2 3">CS10214</strain>
    </source>
</reference>
<name>A0A2K0WDX5_GIBNY</name>
<dbReference type="AlphaFoldDB" id="A0A2K0WDX5"/>
<dbReference type="EMBL" id="MTQA01000077">
    <property type="protein sequence ID" value="PNP80477.1"/>
    <property type="molecule type" value="Genomic_DNA"/>
</dbReference>